<evidence type="ECO:0000256" key="2">
    <source>
        <dbReference type="SAM" id="Coils"/>
    </source>
</evidence>
<dbReference type="InterPro" id="IPR018555">
    <property type="entry name" value="C630.06c-like"/>
</dbReference>
<dbReference type="PANTHER" id="PTHR22599">
    <property type="entry name" value="MPS ONE BINDER KINASE ACTIVATOR-LIKE MOB"/>
    <property type="match status" value="1"/>
</dbReference>
<feature type="binding site" evidence="1">
    <location>
        <position position="511"/>
    </location>
    <ligand>
        <name>Zn(2+)</name>
        <dbReference type="ChEBI" id="CHEBI:29105"/>
    </ligand>
</feature>
<dbReference type="Pfam" id="PF03637">
    <property type="entry name" value="Mob1_phocein"/>
    <property type="match status" value="1"/>
</dbReference>
<evidence type="ECO:0000256" key="3">
    <source>
        <dbReference type="SAM" id="MobiDB-lite"/>
    </source>
</evidence>
<reference evidence="4" key="1">
    <citation type="submission" date="2023-01" db="EMBL/GenBank/DDBJ databases">
        <title>The chitinases involved in constricting ring structure development in the nematode-trapping fungus Drechslerella dactyloides.</title>
        <authorList>
            <person name="Wang R."/>
            <person name="Zhang L."/>
            <person name="Tang P."/>
            <person name="Li S."/>
            <person name="Liang L."/>
        </authorList>
    </citation>
    <scope>NUCLEOTIDE SEQUENCE</scope>
    <source>
        <strain evidence="4">YMF1.00031</strain>
    </source>
</reference>
<feature type="region of interest" description="Disordered" evidence="3">
    <location>
        <begin position="1"/>
        <end position="26"/>
    </location>
</feature>
<dbReference type="EMBL" id="JAQGDS010000005">
    <property type="protein sequence ID" value="KAJ6260321.1"/>
    <property type="molecule type" value="Genomic_DNA"/>
</dbReference>
<keyword evidence="2" id="KW-0175">Coiled coil</keyword>
<organism evidence="4 5">
    <name type="scientific">Drechslerella dactyloides</name>
    <name type="common">Nematode-trapping fungus</name>
    <name type="synonym">Arthrobotrys dactyloides</name>
    <dbReference type="NCBI Taxonomy" id="74499"/>
    <lineage>
        <taxon>Eukaryota</taxon>
        <taxon>Fungi</taxon>
        <taxon>Dikarya</taxon>
        <taxon>Ascomycota</taxon>
        <taxon>Pezizomycotina</taxon>
        <taxon>Orbiliomycetes</taxon>
        <taxon>Orbiliales</taxon>
        <taxon>Orbiliaceae</taxon>
        <taxon>Drechslerella</taxon>
    </lineage>
</organism>
<dbReference type="Pfam" id="PF09428">
    <property type="entry name" value="DUF2011"/>
    <property type="match status" value="1"/>
</dbReference>
<evidence type="ECO:0000313" key="5">
    <source>
        <dbReference type="Proteomes" id="UP001221413"/>
    </source>
</evidence>
<feature type="compositionally biased region" description="Polar residues" evidence="3">
    <location>
        <begin position="43"/>
        <end position="63"/>
    </location>
</feature>
<evidence type="ECO:0000256" key="1">
    <source>
        <dbReference type="PIRSR" id="PIRSR605301-1"/>
    </source>
</evidence>
<proteinExistence type="predicted"/>
<keyword evidence="1" id="KW-0479">Metal-binding</keyword>
<name>A0AAD6NI16_DREDA</name>
<dbReference type="InterPro" id="IPR005301">
    <property type="entry name" value="MOB_kinase_act_fam"/>
</dbReference>
<evidence type="ECO:0000313" key="4">
    <source>
        <dbReference type="EMBL" id="KAJ6260321.1"/>
    </source>
</evidence>
<keyword evidence="1" id="KW-0862">Zinc</keyword>
<dbReference type="Proteomes" id="UP001221413">
    <property type="component" value="Unassembled WGS sequence"/>
</dbReference>
<protein>
    <recommendedName>
        <fullName evidence="6">Maintenance of ploidy protein mob1</fullName>
    </recommendedName>
</protein>
<dbReference type="AlphaFoldDB" id="A0AAD6NI16"/>
<feature type="binding site" evidence="1">
    <location>
        <position position="434"/>
    </location>
    <ligand>
        <name>Zn(2+)</name>
        <dbReference type="ChEBI" id="CHEBI:29105"/>
    </ligand>
</feature>
<dbReference type="InterPro" id="IPR036703">
    <property type="entry name" value="MOB_kinase_act_sf"/>
</dbReference>
<sequence>MLDGSQTEIVSREALAPPPSPERPAQTVDWASILGYSIDDQDASSTRDASSVDSGSPGETQSAKPAEVAFRLFAPTRDAPAGLVQNYILPPSPPPEIEPALAAVGLAGDLPQVAYFTDQDVETAHATHRPRSYYLTPPLEDDDERALRIRACAVSGDDVQKASGERWAGCELPWRVTQLGFVDRTGDGVRPSASGAAGKTAAVVLQGMPVGEWLGARKRHRPNKKRRIILRKRRAAEEAKATKTAVKKKNKKKTAEAAKAVQAVQAHKRTEEEDREKRTRLNRLKKALLSKALLSMPQLCEFNSRCYCSNIIAICDRIDKLQLPTNSCRPSPRFESPSALLLQTRSRTKRTRNGIGCRKPAQLFRPSKARQGITSFHLRQYAQATLGSGSLRKVVMLPEGEDENEWLAFNLVDFYNQINLLFGAVSEFCTDESCPEMKATDEFEYLWQDSDKYKKPTKMPAHQYVEHLMAWVQKSIDDDKVFPSRNGVEFNPDFRALITQFFKRLARVYAHIYCHHFPVVGALALDKHMNTSFKHFVLFVKEFKLDVGRDYWGPLQELVDSMLASIDQ</sequence>
<gene>
    <name evidence="4" type="ORF">Dda_4546</name>
</gene>
<keyword evidence="5" id="KW-1185">Reference proteome</keyword>
<feature type="region of interest" description="Disordered" evidence="3">
    <location>
        <begin position="39"/>
        <end position="65"/>
    </location>
</feature>
<dbReference type="SUPFAM" id="SSF101152">
    <property type="entry name" value="Mob1/phocein"/>
    <property type="match status" value="1"/>
</dbReference>
<feature type="binding site" evidence="1">
    <location>
        <position position="429"/>
    </location>
    <ligand>
        <name>Zn(2+)</name>
        <dbReference type="ChEBI" id="CHEBI:29105"/>
    </ligand>
</feature>
<evidence type="ECO:0008006" key="6">
    <source>
        <dbReference type="Google" id="ProtNLM"/>
    </source>
</evidence>
<accession>A0AAD6NI16</accession>
<dbReference type="SMART" id="SM01388">
    <property type="entry name" value="Mob1_phocein"/>
    <property type="match status" value="1"/>
</dbReference>
<dbReference type="Gene3D" id="1.20.140.30">
    <property type="entry name" value="MOB kinase activator"/>
    <property type="match status" value="1"/>
</dbReference>
<comment type="caution">
    <text evidence="4">The sequence shown here is derived from an EMBL/GenBank/DDBJ whole genome shotgun (WGS) entry which is preliminary data.</text>
</comment>
<feature type="coiled-coil region" evidence="2">
    <location>
        <begin position="236"/>
        <end position="287"/>
    </location>
</feature>
<feature type="binding site" evidence="1">
    <location>
        <position position="516"/>
    </location>
    <ligand>
        <name>Zn(2+)</name>
        <dbReference type="ChEBI" id="CHEBI:29105"/>
    </ligand>
</feature>